<dbReference type="InterPro" id="IPR029066">
    <property type="entry name" value="PLP-binding_barrel"/>
</dbReference>
<dbReference type="SUPFAM" id="SSF51419">
    <property type="entry name" value="PLP-binding barrel"/>
    <property type="match status" value="1"/>
</dbReference>
<dbReference type="AlphaFoldDB" id="A7IBZ3"/>
<dbReference type="Pfam" id="PF01168">
    <property type="entry name" value="Ala_racemase_N"/>
    <property type="match status" value="1"/>
</dbReference>
<name>A7IBZ3_XANP2</name>
<dbReference type="GO" id="GO:0030170">
    <property type="term" value="F:pyridoxal phosphate binding"/>
    <property type="evidence" value="ECO:0007669"/>
    <property type="project" value="UniProtKB-UniRule"/>
</dbReference>
<dbReference type="InterPro" id="IPR001608">
    <property type="entry name" value="Ala_racemase_N"/>
</dbReference>
<dbReference type="Proteomes" id="UP000002417">
    <property type="component" value="Chromosome"/>
</dbReference>
<evidence type="ECO:0000259" key="5">
    <source>
        <dbReference type="Pfam" id="PF01168"/>
    </source>
</evidence>
<dbReference type="STRING" id="78245.Xaut_0278"/>
<comment type="function">
    <text evidence="2">Pyridoxal 5'-phosphate (PLP)-binding protein, which is involved in PLP homeostasis.</text>
</comment>
<dbReference type="EMBL" id="CP000781">
    <property type="protein sequence ID" value="ABS65536.1"/>
    <property type="molecule type" value="Genomic_DNA"/>
</dbReference>
<dbReference type="HAMAP" id="MF_02087">
    <property type="entry name" value="PLP_homeostasis"/>
    <property type="match status" value="1"/>
</dbReference>
<dbReference type="eggNOG" id="COG0325">
    <property type="taxonomic scope" value="Bacteria"/>
</dbReference>
<dbReference type="CDD" id="cd00635">
    <property type="entry name" value="PLPDE_III_YBL036c_like"/>
    <property type="match status" value="1"/>
</dbReference>
<gene>
    <name evidence="6" type="ordered locus">Xaut_0278</name>
</gene>
<evidence type="ECO:0000313" key="7">
    <source>
        <dbReference type="Proteomes" id="UP000002417"/>
    </source>
</evidence>
<dbReference type="PANTHER" id="PTHR10146">
    <property type="entry name" value="PROLINE SYNTHETASE CO-TRANSCRIBED BACTERIAL HOMOLOG PROTEIN"/>
    <property type="match status" value="1"/>
</dbReference>
<keyword evidence="7" id="KW-1185">Reference proteome</keyword>
<dbReference type="PIRSF" id="PIRSF004848">
    <property type="entry name" value="YBL036c_PLPDEIII"/>
    <property type="match status" value="1"/>
</dbReference>
<evidence type="ECO:0000256" key="4">
    <source>
        <dbReference type="RuleBase" id="RU004514"/>
    </source>
</evidence>
<dbReference type="OrthoDB" id="9804072at2"/>
<feature type="domain" description="Alanine racemase N-terminal" evidence="5">
    <location>
        <begin position="36"/>
        <end position="226"/>
    </location>
</feature>
<dbReference type="PhylomeDB" id="A7IBZ3"/>
<sequence length="232" mass="24621">MNTQAEAQDAASGLHAVRAEVLSSCRDAGRDPATVTLVAVSKTFPAPEIVPVLAAGQRVFGENRVQEAQGKWPALRADYQGVELHLIGPLQSNKAREAVELFDVIHTVDRPKIAAALAGEMARQGRNPRLFVQVNTGAEPQKAGVLPETADAFIAECRERHGLKIFGLMCIPPATDVPDPHFALLAKIAARNGISGLSMGMSADFPAAIRQGATHVRVGSAIFGHRSLPNEA</sequence>
<feature type="modified residue" description="N6-(pyridoxal phosphate)lysine" evidence="2 3">
    <location>
        <position position="42"/>
    </location>
</feature>
<dbReference type="InterPro" id="IPR011078">
    <property type="entry name" value="PyrdxlP_homeostasis"/>
</dbReference>
<protein>
    <recommendedName>
        <fullName evidence="2">Pyridoxal phosphate homeostasis protein</fullName>
        <shortName evidence="2">PLP homeostasis protein</shortName>
    </recommendedName>
</protein>
<comment type="similarity">
    <text evidence="2 4">Belongs to the pyridoxal phosphate-binding protein YggS/PROSC family.</text>
</comment>
<dbReference type="Gene3D" id="3.20.20.10">
    <property type="entry name" value="Alanine racemase"/>
    <property type="match status" value="1"/>
</dbReference>
<organism evidence="6 7">
    <name type="scientific">Xanthobacter autotrophicus (strain ATCC BAA-1158 / Py2)</name>
    <dbReference type="NCBI Taxonomy" id="78245"/>
    <lineage>
        <taxon>Bacteria</taxon>
        <taxon>Pseudomonadati</taxon>
        <taxon>Pseudomonadota</taxon>
        <taxon>Alphaproteobacteria</taxon>
        <taxon>Hyphomicrobiales</taxon>
        <taxon>Xanthobacteraceae</taxon>
        <taxon>Xanthobacter</taxon>
    </lineage>
</organism>
<evidence type="ECO:0000313" key="6">
    <source>
        <dbReference type="EMBL" id="ABS65536.1"/>
    </source>
</evidence>
<dbReference type="KEGG" id="xau:Xaut_0278"/>
<comment type="cofactor">
    <cofactor evidence="3">
        <name>pyridoxal 5'-phosphate</name>
        <dbReference type="ChEBI" id="CHEBI:597326"/>
    </cofactor>
</comment>
<dbReference type="HOGENOM" id="CLU_059988_1_1_5"/>
<evidence type="ECO:0000256" key="3">
    <source>
        <dbReference type="PIRSR" id="PIRSR004848-1"/>
    </source>
</evidence>
<evidence type="ECO:0000256" key="1">
    <source>
        <dbReference type="ARBA" id="ARBA00022898"/>
    </source>
</evidence>
<dbReference type="PANTHER" id="PTHR10146:SF14">
    <property type="entry name" value="PYRIDOXAL PHOSPHATE HOMEOSTASIS PROTEIN"/>
    <property type="match status" value="1"/>
</dbReference>
<keyword evidence="1 2" id="KW-0663">Pyridoxal phosphate</keyword>
<proteinExistence type="inferred from homology"/>
<dbReference type="FunFam" id="3.20.20.10:FF:000018">
    <property type="entry name" value="Pyridoxal phosphate homeostasis protein"/>
    <property type="match status" value="1"/>
</dbReference>
<reference evidence="6 7" key="1">
    <citation type="submission" date="2007-07" db="EMBL/GenBank/DDBJ databases">
        <title>Complete sequence of chromosome of Xanthobacter autotrophicus Py2.</title>
        <authorList>
            <consortium name="US DOE Joint Genome Institute"/>
            <person name="Copeland A."/>
            <person name="Lucas S."/>
            <person name="Lapidus A."/>
            <person name="Barry K."/>
            <person name="Glavina del Rio T."/>
            <person name="Hammon N."/>
            <person name="Israni S."/>
            <person name="Dalin E."/>
            <person name="Tice H."/>
            <person name="Pitluck S."/>
            <person name="Sims D."/>
            <person name="Brettin T."/>
            <person name="Bruce D."/>
            <person name="Detter J.C."/>
            <person name="Han C."/>
            <person name="Tapia R."/>
            <person name="Brainard J."/>
            <person name="Schmutz J."/>
            <person name="Larimer F."/>
            <person name="Land M."/>
            <person name="Hauser L."/>
            <person name="Kyrpides N."/>
            <person name="Kim E."/>
            <person name="Ensigns S.A."/>
            <person name="Richardson P."/>
        </authorList>
    </citation>
    <scope>NUCLEOTIDE SEQUENCE [LARGE SCALE GENOMIC DNA]</scope>
    <source>
        <strain evidence="7">ATCC BAA-1158 / Py2</strain>
    </source>
</reference>
<dbReference type="NCBIfam" id="TIGR00044">
    <property type="entry name" value="YggS family pyridoxal phosphate-dependent enzyme"/>
    <property type="match status" value="1"/>
</dbReference>
<accession>A7IBZ3</accession>
<evidence type="ECO:0000256" key="2">
    <source>
        <dbReference type="HAMAP-Rule" id="MF_02087"/>
    </source>
</evidence>